<gene>
    <name evidence="1" type="ORF">AB8O55_22425</name>
</gene>
<dbReference type="SUPFAM" id="SSF56112">
    <property type="entry name" value="Protein kinase-like (PK-like)"/>
    <property type="match status" value="1"/>
</dbReference>
<proteinExistence type="predicted"/>
<evidence type="ECO:0000313" key="2">
    <source>
        <dbReference type="Proteomes" id="UP001564626"/>
    </source>
</evidence>
<name>A0ABV4CN76_9PSEU</name>
<evidence type="ECO:0008006" key="3">
    <source>
        <dbReference type="Google" id="ProtNLM"/>
    </source>
</evidence>
<dbReference type="EMBL" id="JBGEHV010000050">
    <property type="protein sequence ID" value="MEY8042179.1"/>
    <property type="molecule type" value="Genomic_DNA"/>
</dbReference>
<dbReference type="InterPro" id="IPR011009">
    <property type="entry name" value="Kinase-like_dom_sf"/>
</dbReference>
<keyword evidence="2" id="KW-1185">Reference proteome</keyword>
<comment type="caution">
    <text evidence="1">The sequence shown here is derived from an EMBL/GenBank/DDBJ whole genome shotgun (WGS) entry which is preliminary data.</text>
</comment>
<organism evidence="1 2">
    <name type="scientific">Saccharopolyspora cebuensis</name>
    <dbReference type="NCBI Taxonomy" id="418759"/>
    <lineage>
        <taxon>Bacteria</taxon>
        <taxon>Bacillati</taxon>
        <taxon>Actinomycetota</taxon>
        <taxon>Actinomycetes</taxon>
        <taxon>Pseudonocardiales</taxon>
        <taxon>Pseudonocardiaceae</taxon>
        <taxon>Saccharopolyspora</taxon>
    </lineage>
</organism>
<sequence>MRQELRHALSALTATADLDAEVWGWRGRTLSRAVRTEQRNSAWLRLVAAPTGATDHIFWHGNRASCELPAAIPRPRLRRVHDWASDGWNYRAELYDRARTATVHSAPVLAIDPALPRSWWGDLREALTTLAGIPTRRRTIIQPTIDWLLRTYIDPSIPTAVTHWTTAHGDLRWTNLCGPPLEILDWEGWGLAPMGYDIAMLHSFSLLTPTTAARIRAEFADLFSSRTGRQAELIAIAELLHLAAQGDHAELVPPLRNRATELVH</sequence>
<dbReference type="RefSeq" id="WP_369775304.1">
    <property type="nucleotide sequence ID" value="NZ_JBGEHV010000050.1"/>
</dbReference>
<dbReference type="Gene3D" id="3.90.1200.10">
    <property type="match status" value="1"/>
</dbReference>
<accession>A0ABV4CN76</accession>
<reference evidence="1 2" key="1">
    <citation type="submission" date="2024-08" db="EMBL/GenBank/DDBJ databases">
        <title>Genome mining of Saccharopolyspora cebuensis PGLac3 from Nigerian medicinal plant.</title>
        <authorList>
            <person name="Ezeobiora C.E."/>
            <person name="Igbokwe N.H."/>
            <person name="Amin D.H."/>
            <person name="Mendie U.E."/>
        </authorList>
    </citation>
    <scope>NUCLEOTIDE SEQUENCE [LARGE SCALE GENOMIC DNA]</scope>
    <source>
        <strain evidence="1 2">PGLac3</strain>
    </source>
</reference>
<dbReference type="Proteomes" id="UP001564626">
    <property type="component" value="Unassembled WGS sequence"/>
</dbReference>
<evidence type="ECO:0000313" key="1">
    <source>
        <dbReference type="EMBL" id="MEY8042179.1"/>
    </source>
</evidence>
<protein>
    <recommendedName>
        <fullName evidence="3">Aminoglycoside phosphotransferase domain-containing protein</fullName>
    </recommendedName>
</protein>